<accession>A0A7R9KD91</accession>
<dbReference type="GO" id="GO:0007023">
    <property type="term" value="P:post-chaperonin tubulin folding pathway"/>
    <property type="evidence" value="ECO:0007669"/>
    <property type="project" value="InterPro"/>
</dbReference>
<protein>
    <recommendedName>
        <fullName evidence="1">Tubulin-folding cofactor D ARM repeats domain-containing protein</fullName>
    </recommendedName>
</protein>
<dbReference type="OrthoDB" id="10253476at2759"/>
<sequence>MSEPLFKSGVTGDEDPEDSNELIYSLDTFAEDSIQCMALIGELSTIGDNQSSGDDNKVERICERFDYLISKWQTNPKLIESHVKHFLDAIIESVSTSAAVDGQRFTAAFTLMHRLVACIGPKSVRRYLPTEVLWLSKLVEWCERQTPEDTKSWPTRAMLLLWLSMAVKTPFNLKKFDSKAETTSAQKTLVERIYALIDRYLKATDKSRDSAAVLAAHFFARPDIVDQLLERFMSESLPVLDKSFGHVMAVAVLLKVADRQNISPFAERVIEVSAKMDTTGRELMTKWKVKLIGRSALSLMRPRIAKWRYRRGRRQLSQNISLQMADQKPAAIQSTHENTVEDLEDDCDYSDIPEQLEVIIDSLLNALHHENTIVRWSSAKYLARLTNRLPKEMAAEVVDSVLQLCEWKDSDSSSHGCCLALAELTRRGLILTDQLPQVVDVVQKALLFDELKGTFSIGSNVRDAACYVCWSLSRAYDSQVIQQFVHRLAPTLVNCRRAASAAIQEFVGRTQVFPHGLEVLLLTDFHALATRSHCYLDIALKLAQKPEFGDCLVQHLVDKCQHWDRDVRELVAQSLGLLSTVIDMNPYLPQLLAKSLSMDLNSRHGSILAIGHIIGSVGDKISPELREQMESIAVTLNEKKLLRGIGGEFMKQALSVLIEKCSSVSLSISSESKVIDVWIDIICNAIVSEDQKTRGDAVVALPVFCYQYLRNRHELKTKVLDQLLIHLNSSKESPRIGSSMCLQTMSLELLDVQYYNTCFEILLAHIRSGDELCGSRASEVITLVELSLKFRPIDDNRRQQIVDCLCLALDDRTKDSRGDVGGTVRLAAVDASLAFINEATDGQVIDVLKLMTTQCVSVWQKERHKAFNVFKEIVFGRQLAQIDRQFMETLFESTGDEKADHWRPFVRLLDVPLFTHNVWKGLAKNVSNPTETYVRNLLKQEIKSMDGRVFNAFLDLYEKADQSADNLSLHCIHCSHFLLTSCRTDPDFRHRVLAQTWTAGGRTRDCQRLIGAVDVFCAGVQTDDYRQSMSYLVILLCHAFPRIRTHTANQTYVSLLTADDSPEEALDLLTQTDWSQSLDVLRPIRDQICDALNVAKPRRKATGADNSAK</sequence>
<dbReference type="SUPFAM" id="SSF48371">
    <property type="entry name" value="ARM repeat"/>
    <property type="match status" value="2"/>
</dbReference>
<dbReference type="EMBL" id="OC854605">
    <property type="protein sequence ID" value="CAD7619693.1"/>
    <property type="molecule type" value="Genomic_DNA"/>
</dbReference>
<dbReference type="AlphaFoldDB" id="A0A7R9KD91"/>
<dbReference type="Gene3D" id="1.25.10.10">
    <property type="entry name" value="Leucine-rich Repeat Variant"/>
    <property type="match status" value="2"/>
</dbReference>
<keyword evidence="3" id="KW-1185">Reference proteome</keyword>
<dbReference type="GO" id="GO:0034333">
    <property type="term" value="P:adherens junction assembly"/>
    <property type="evidence" value="ECO:0007669"/>
    <property type="project" value="TreeGrafter"/>
</dbReference>
<dbReference type="GO" id="GO:0048487">
    <property type="term" value="F:beta-tubulin binding"/>
    <property type="evidence" value="ECO:0007669"/>
    <property type="project" value="InterPro"/>
</dbReference>
<dbReference type="Pfam" id="PF25767">
    <property type="entry name" value="ARM_TBCD_2nd"/>
    <property type="match status" value="1"/>
</dbReference>
<dbReference type="PANTHER" id="PTHR12658">
    <property type="entry name" value="BETA-TUBULIN COFACTOR D"/>
    <property type="match status" value="1"/>
</dbReference>
<dbReference type="GO" id="GO:0016328">
    <property type="term" value="C:lateral plasma membrane"/>
    <property type="evidence" value="ECO:0007669"/>
    <property type="project" value="TreeGrafter"/>
</dbReference>
<dbReference type="InterPro" id="IPR011989">
    <property type="entry name" value="ARM-like"/>
</dbReference>
<dbReference type="InterPro" id="IPR033162">
    <property type="entry name" value="TBCD"/>
</dbReference>
<dbReference type="InterPro" id="IPR016024">
    <property type="entry name" value="ARM-type_fold"/>
</dbReference>
<dbReference type="Proteomes" id="UP000759131">
    <property type="component" value="Unassembled WGS sequence"/>
</dbReference>
<reference evidence="2" key="1">
    <citation type="submission" date="2020-11" db="EMBL/GenBank/DDBJ databases">
        <authorList>
            <person name="Tran Van P."/>
        </authorList>
    </citation>
    <scope>NUCLEOTIDE SEQUENCE</scope>
</reference>
<dbReference type="PANTHER" id="PTHR12658:SF0">
    <property type="entry name" value="TUBULIN-SPECIFIC CHAPERONE D"/>
    <property type="match status" value="1"/>
</dbReference>
<evidence type="ECO:0000259" key="1">
    <source>
        <dbReference type="Pfam" id="PF25767"/>
    </source>
</evidence>
<dbReference type="Pfam" id="PF23579">
    <property type="entry name" value="ARM_TBCD"/>
    <property type="match status" value="1"/>
</dbReference>
<dbReference type="EMBL" id="CAJPIZ010000030">
    <property type="protein sequence ID" value="CAG2100123.1"/>
    <property type="molecule type" value="Genomic_DNA"/>
</dbReference>
<feature type="non-terminal residue" evidence="2">
    <location>
        <position position="1109"/>
    </location>
</feature>
<proteinExistence type="predicted"/>
<dbReference type="GO" id="GO:0007021">
    <property type="term" value="P:tubulin complex assembly"/>
    <property type="evidence" value="ECO:0007669"/>
    <property type="project" value="InterPro"/>
</dbReference>
<dbReference type="GO" id="GO:0070830">
    <property type="term" value="P:bicellular tight junction assembly"/>
    <property type="evidence" value="ECO:0007669"/>
    <property type="project" value="TreeGrafter"/>
</dbReference>
<evidence type="ECO:0000313" key="3">
    <source>
        <dbReference type="Proteomes" id="UP000759131"/>
    </source>
</evidence>
<evidence type="ECO:0000313" key="2">
    <source>
        <dbReference type="EMBL" id="CAD7619693.1"/>
    </source>
</evidence>
<dbReference type="GO" id="GO:0005096">
    <property type="term" value="F:GTPase activator activity"/>
    <property type="evidence" value="ECO:0007669"/>
    <property type="project" value="InterPro"/>
</dbReference>
<dbReference type="InterPro" id="IPR058033">
    <property type="entry name" value="ARM_TBCD_2nd"/>
</dbReference>
<organism evidence="2">
    <name type="scientific">Medioppia subpectinata</name>
    <dbReference type="NCBI Taxonomy" id="1979941"/>
    <lineage>
        <taxon>Eukaryota</taxon>
        <taxon>Metazoa</taxon>
        <taxon>Ecdysozoa</taxon>
        <taxon>Arthropoda</taxon>
        <taxon>Chelicerata</taxon>
        <taxon>Arachnida</taxon>
        <taxon>Acari</taxon>
        <taxon>Acariformes</taxon>
        <taxon>Sarcoptiformes</taxon>
        <taxon>Oribatida</taxon>
        <taxon>Brachypylina</taxon>
        <taxon>Oppioidea</taxon>
        <taxon>Oppiidae</taxon>
        <taxon>Medioppia</taxon>
    </lineage>
</organism>
<dbReference type="GO" id="GO:0000226">
    <property type="term" value="P:microtubule cytoskeleton organization"/>
    <property type="evidence" value="ECO:0007669"/>
    <property type="project" value="TreeGrafter"/>
</dbReference>
<name>A0A7R9KD91_9ACAR</name>
<gene>
    <name evidence="2" type="ORF">OSB1V03_LOCUS193</name>
</gene>
<feature type="domain" description="Tubulin-folding cofactor D ARM repeats" evidence="1">
    <location>
        <begin position="284"/>
        <end position="517"/>
    </location>
</feature>